<dbReference type="InterPro" id="IPR007295">
    <property type="entry name" value="DUF402"/>
</dbReference>
<dbReference type="Proteomes" id="UP001232973">
    <property type="component" value="Unassembled WGS sequence"/>
</dbReference>
<evidence type="ECO:0000313" key="3">
    <source>
        <dbReference type="EMBL" id="MDQ0190758.1"/>
    </source>
</evidence>
<dbReference type="PANTHER" id="PTHR39159:SF1">
    <property type="entry name" value="UPF0374 PROTEIN YGAC"/>
    <property type="match status" value="1"/>
</dbReference>
<dbReference type="InterPro" id="IPR050212">
    <property type="entry name" value="Ntdp-like"/>
</dbReference>
<dbReference type="InterPro" id="IPR035930">
    <property type="entry name" value="FomD-like_sf"/>
</dbReference>
<sequence>MNVQLVSSKLDGSPHRIWRTAVCTRDPWAFCIPPGGLVEDADGRVWSSDYPVVALFWPGCCAQVFVLLRQTDTAYYCNLIAPPVYDPCARTIQFADLDLDVWVSEEGVNVLDEDEFEAHKANYPGALVRRVLRTKAELVHLAARRAGPFSLAAAARWRAAVR</sequence>
<keyword evidence="4" id="KW-1185">Reference proteome</keyword>
<evidence type="ECO:0000256" key="1">
    <source>
        <dbReference type="ARBA" id="ARBA00022801"/>
    </source>
</evidence>
<name>A0ABT9XM04_9BACL</name>
<evidence type="ECO:0000259" key="2">
    <source>
        <dbReference type="Pfam" id="PF04167"/>
    </source>
</evidence>
<dbReference type="Pfam" id="PF04167">
    <property type="entry name" value="DUF402"/>
    <property type="match status" value="1"/>
</dbReference>
<gene>
    <name evidence="3" type="ORF">J2S03_002625</name>
</gene>
<dbReference type="RefSeq" id="WP_274454469.1">
    <property type="nucleotide sequence ID" value="NZ_CP067097.1"/>
</dbReference>
<reference evidence="3 4" key="1">
    <citation type="submission" date="2023-07" db="EMBL/GenBank/DDBJ databases">
        <title>Genomic Encyclopedia of Type Strains, Phase IV (KMG-IV): sequencing the most valuable type-strain genomes for metagenomic binning, comparative biology and taxonomic classification.</title>
        <authorList>
            <person name="Goeker M."/>
        </authorList>
    </citation>
    <scope>NUCLEOTIDE SEQUENCE [LARGE SCALE GENOMIC DNA]</scope>
    <source>
        <strain evidence="3 4">DSM 4006</strain>
    </source>
</reference>
<organism evidence="3 4">
    <name type="scientific">Alicyclobacillus cycloheptanicus</name>
    <dbReference type="NCBI Taxonomy" id="1457"/>
    <lineage>
        <taxon>Bacteria</taxon>
        <taxon>Bacillati</taxon>
        <taxon>Bacillota</taxon>
        <taxon>Bacilli</taxon>
        <taxon>Bacillales</taxon>
        <taxon>Alicyclobacillaceae</taxon>
        <taxon>Alicyclobacillus</taxon>
    </lineage>
</organism>
<feature type="domain" description="DUF402" evidence="2">
    <location>
        <begin position="11"/>
        <end position="145"/>
    </location>
</feature>
<comment type="caution">
    <text evidence="3">The sequence shown here is derived from an EMBL/GenBank/DDBJ whole genome shotgun (WGS) entry which is preliminary data.</text>
</comment>
<accession>A0ABT9XM04</accession>
<dbReference type="PANTHER" id="PTHR39159">
    <property type="match status" value="1"/>
</dbReference>
<protein>
    <submittedName>
        <fullName evidence="3">Protein associated with RNAse G/E</fullName>
    </submittedName>
</protein>
<keyword evidence="1" id="KW-0378">Hydrolase</keyword>
<evidence type="ECO:0000313" key="4">
    <source>
        <dbReference type="Proteomes" id="UP001232973"/>
    </source>
</evidence>
<dbReference type="SUPFAM" id="SSF159234">
    <property type="entry name" value="FomD-like"/>
    <property type="match status" value="1"/>
</dbReference>
<dbReference type="EMBL" id="JAUSTP010000023">
    <property type="protein sequence ID" value="MDQ0190758.1"/>
    <property type="molecule type" value="Genomic_DNA"/>
</dbReference>
<dbReference type="Gene3D" id="2.40.380.10">
    <property type="entry name" value="FomD-like"/>
    <property type="match status" value="1"/>
</dbReference>
<proteinExistence type="predicted"/>